<protein>
    <submittedName>
        <fullName evidence="2">TIGR03503 family protein</fullName>
    </submittedName>
</protein>
<reference evidence="2 3" key="1">
    <citation type="submission" date="2016-12" db="EMBL/GenBank/DDBJ databases">
        <title>Diversity of luminous bacteria.</title>
        <authorList>
            <person name="Yoshizawa S."/>
            <person name="Kogure K."/>
        </authorList>
    </citation>
    <scope>NUCLEOTIDE SEQUENCE [LARGE SCALE GENOMIC DNA]</scope>
    <source>
        <strain evidence="2 3">LC1-200</strain>
    </source>
</reference>
<evidence type="ECO:0000313" key="2">
    <source>
        <dbReference type="EMBL" id="PQJ67708.1"/>
    </source>
</evidence>
<accession>A0A2S7W0W5</accession>
<keyword evidence="1" id="KW-1133">Transmembrane helix</keyword>
<dbReference type="OrthoDB" id="798937at2"/>
<feature type="transmembrane region" description="Helical" evidence="1">
    <location>
        <begin position="365"/>
        <end position="386"/>
    </location>
</feature>
<comment type="caution">
    <text evidence="2">The sequence shown here is derived from an EMBL/GenBank/DDBJ whole genome shotgun (WGS) entry which is preliminary data.</text>
</comment>
<dbReference type="Proteomes" id="UP000238730">
    <property type="component" value="Unassembled WGS sequence"/>
</dbReference>
<keyword evidence="1" id="KW-0812">Transmembrane</keyword>
<gene>
    <name evidence="2" type="ORF">BTO08_09985</name>
</gene>
<organism evidence="2 3">
    <name type="scientific">Photobacterium angustum</name>
    <dbReference type="NCBI Taxonomy" id="661"/>
    <lineage>
        <taxon>Bacteria</taxon>
        <taxon>Pseudomonadati</taxon>
        <taxon>Pseudomonadota</taxon>
        <taxon>Gammaproteobacteria</taxon>
        <taxon>Vibrionales</taxon>
        <taxon>Vibrionaceae</taxon>
        <taxon>Photobacterium</taxon>
    </lineage>
</organism>
<proteinExistence type="predicted"/>
<dbReference type="NCBIfam" id="NF041940">
    <property type="entry name" value="choice_anch_X"/>
    <property type="match status" value="1"/>
</dbReference>
<dbReference type="AlphaFoldDB" id="A0A2S7W0W5"/>
<name>A0A2S7W0W5_PHOAN</name>
<dbReference type="NCBIfam" id="TIGR03503">
    <property type="entry name" value="TIGR03503 family protein"/>
    <property type="match status" value="1"/>
</dbReference>
<sequence>MAVWPLFAWSQDNDRMTWLDNRFRVDPTIKQVSFMVKREQPSRPVVLVAPDGTKYYSSRHPKHVSWYSENDLDIISIDEPMAGPWQAIGRVSQDNRITLLSNLRLTADTLPQNLYQSEVLKFSAKLLQNDQPLTVRDFLDRVKLRVSFYPYISKEQQLVHDAQPEPIVVGNFEDNGQDRDEVAGDGIFTVSLPITVEPGKYRVVIKSMNGVFTRAIEQEVLVYPKPFSATLIKSHKLQEPHQLVVLPQDDMLVTGSLAAYIRYGTPNIKQQIIQQRTLPNETELSIGLPFDGETGKYSWEGWIYGTDRLHQRELIFPLVESHFAVINNIRSETHMELPPIDKAELERQQILKEIELQKSSREKTLSVMVMGNMAIIVLVISGIWGWRVFKKRRKEKKEALVLPS</sequence>
<keyword evidence="1" id="KW-0472">Membrane</keyword>
<dbReference type="InterPro" id="IPR020010">
    <property type="entry name" value="CHP03503"/>
</dbReference>
<dbReference type="EMBL" id="MSCJ01000001">
    <property type="protein sequence ID" value="PQJ67708.1"/>
    <property type="molecule type" value="Genomic_DNA"/>
</dbReference>
<evidence type="ECO:0000256" key="1">
    <source>
        <dbReference type="SAM" id="Phobius"/>
    </source>
</evidence>
<evidence type="ECO:0000313" key="3">
    <source>
        <dbReference type="Proteomes" id="UP000238730"/>
    </source>
</evidence>